<proteinExistence type="predicted"/>
<feature type="non-terminal residue" evidence="3">
    <location>
        <position position="1"/>
    </location>
</feature>
<organism evidence="3">
    <name type="scientific">marine sediment metagenome</name>
    <dbReference type="NCBI Taxonomy" id="412755"/>
    <lineage>
        <taxon>unclassified sequences</taxon>
        <taxon>metagenomes</taxon>
        <taxon>ecological metagenomes</taxon>
    </lineage>
</organism>
<sequence>AELFVFPSFYEGFGLPVLEAMACGTPVITSNSSSLPEIVSDAGIMVDPKDIDALAEAMKKVLLDEELRKSIISKGLERARMFSWRKSAEETLKICKTVYRKIGQQ</sequence>
<dbReference type="Gene3D" id="3.40.50.2000">
    <property type="entry name" value="Glycogen Phosphorylase B"/>
    <property type="match status" value="1"/>
</dbReference>
<protein>
    <recommendedName>
        <fullName evidence="2">Glycosyl transferase family 1 domain-containing protein</fullName>
    </recommendedName>
</protein>
<dbReference type="CDD" id="cd03809">
    <property type="entry name" value="GT4_MtfB-like"/>
    <property type="match status" value="1"/>
</dbReference>
<evidence type="ECO:0000313" key="3">
    <source>
        <dbReference type="EMBL" id="GAH45643.1"/>
    </source>
</evidence>
<accession>X1HK09</accession>
<comment type="caution">
    <text evidence="3">The sequence shown here is derived from an EMBL/GenBank/DDBJ whole genome shotgun (WGS) entry which is preliminary data.</text>
</comment>
<dbReference type="Pfam" id="PF00534">
    <property type="entry name" value="Glycos_transf_1"/>
    <property type="match status" value="1"/>
</dbReference>
<dbReference type="AlphaFoldDB" id="X1HK09"/>
<dbReference type="SUPFAM" id="SSF53756">
    <property type="entry name" value="UDP-Glycosyltransferase/glycogen phosphorylase"/>
    <property type="match status" value="1"/>
</dbReference>
<dbReference type="PANTHER" id="PTHR46401">
    <property type="entry name" value="GLYCOSYLTRANSFERASE WBBK-RELATED"/>
    <property type="match status" value="1"/>
</dbReference>
<name>X1HK09_9ZZZZ</name>
<keyword evidence="1" id="KW-0808">Transferase</keyword>
<evidence type="ECO:0000256" key="1">
    <source>
        <dbReference type="ARBA" id="ARBA00022679"/>
    </source>
</evidence>
<dbReference type="GO" id="GO:0016757">
    <property type="term" value="F:glycosyltransferase activity"/>
    <property type="evidence" value="ECO:0007669"/>
    <property type="project" value="InterPro"/>
</dbReference>
<reference evidence="3" key="1">
    <citation type="journal article" date="2014" name="Front. Microbiol.">
        <title>High frequency of phylogenetically diverse reductive dehalogenase-homologous genes in deep subseafloor sedimentary metagenomes.</title>
        <authorList>
            <person name="Kawai M."/>
            <person name="Futagami T."/>
            <person name="Toyoda A."/>
            <person name="Takaki Y."/>
            <person name="Nishi S."/>
            <person name="Hori S."/>
            <person name="Arai W."/>
            <person name="Tsubouchi T."/>
            <person name="Morono Y."/>
            <person name="Uchiyama I."/>
            <person name="Ito T."/>
            <person name="Fujiyama A."/>
            <person name="Inagaki F."/>
            <person name="Takami H."/>
        </authorList>
    </citation>
    <scope>NUCLEOTIDE SEQUENCE</scope>
    <source>
        <strain evidence="3">Expedition CK06-06</strain>
    </source>
</reference>
<feature type="domain" description="Glycosyl transferase family 1" evidence="2">
    <location>
        <begin position="1"/>
        <end position="75"/>
    </location>
</feature>
<evidence type="ECO:0000259" key="2">
    <source>
        <dbReference type="Pfam" id="PF00534"/>
    </source>
</evidence>
<dbReference type="PANTHER" id="PTHR46401:SF2">
    <property type="entry name" value="GLYCOSYLTRANSFERASE WBBK-RELATED"/>
    <property type="match status" value="1"/>
</dbReference>
<dbReference type="InterPro" id="IPR001296">
    <property type="entry name" value="Glyco_trans_1"/>
</dbReference>
<dbReference type="EMBL" id="BARU01008848">
    <property type="protein sequence ID" value="GAH45643.1"/>
    <property type="molecule type" value="Genomic_DNA"/>
</dbReference>
<gene>
    <name evidence="3" type="ORF">S03H2_17200</name>
</gene>